<keyword evidence="1 4" id="KW-0328">Glycosyltransferase</keyword>
<evidence type="ECO:0000256" key="1">
    <source>
        <dbReference type="ARBA" id="ARBA00022676"/>
    </source>
</evidence>
<feature type="domain" description="Glycosyltransferase 2-like" evidence="3">
    <location>
        <begin position="5"/>
        <end position="164"/>
    </location>
</feature>
<evidence type="ECO:0000256" key="2">
    <source>
        <dbReference type="ARBA" id="ARBA00022679"/>
    </source>
</evidence>
<gene>
    <name evidence="4" type="ORF">HGO97_014655</name>
</gene>
<comment type="caution">
    <text evidence="4">The sequence shown here is derived from an EMBL/GenBank/DDBJ whole genome shotgun (WGS) entry which is preliminary data.</text>
</comment>
<dbReference type="RefSeq" id="WP_216243047.1">
    <property type="nucleotide sequence ID" value="NZ_JABACJ020000014.1"/>
</dbReference>
<name>A0ABS6D627_9FIRM</name>
<dbReference type="CDD" id="cd00761">
    <property type="entry name" value="Glyco_tranf_GTA_type"/>
    <property type="match status" value="1"/>
</dbReference>
<dbReference type="PANTHER" id="PTHR22916:SF51">
    <property type="entry name" value="GLYCOSYLTRANSFERASE EPSH-RELATED"/>
    <property type="match status" value="1"/>
</dbReference>
<dbReference type="EMBL" id="JABACJ020000014">
    <property type="protein sequence ID" value="MBU3877048.1"/>
    <property type="molecule type" value="Genomic_DNA"/>
</dbReference>
<dbReference type="InterPro" id="IPR001173">
    <property type="entry name" value="Glyco_trans_2-like"/>
</dbReference>
<dbReference type="Pfam" id="PF00535">
    <property type="entry name" value="Glycos_transf_2"/>
    <property type="match status" value="1"/>
</dbReference>
<keyword evidence="5" id="KW-1185">Reference proteome</keyword>
<evidence type="ECO:0000313" key="5">
    <source>
        <dbReference type="Proteomes" id="UP000723714"/>
    </source>
</evidence>
<dbReference type="EC" id="2.4.-.-" evidence="4"/>
<keyword evidence="2 4" id="KW-0808">Transferase</keyword>
<proteinExistence type="predicted"/>
<organism evidence="4 5">
    <name type="scientific">Faecalicatena faecalis</name>
    <dbReference type="NCBI Taxonomy" id="2726362"/>
    <lineage>
        <taxon>Bacteria</taxon>
        <taxon>Bacillati</taxon>
        <taxon>Bacillota</taxon>
        <taxon>Clostridia</taxon>
        <taxon>Lachnospirales</taxon>
        <taxon>Lachnospiraceae</taxon>
        <taxon>Faecalicatena</taxon>
    </lineage>
</organism>
<accession>A0ABS6D627</accession>
<evidence type="ECO:0000313" key="4">
    <source>
        <dbReference type="EMBL" id="MBU3877048.1"/>
    </source>
</evidence>
<protein>
    <submittedName>
        <fullName evidence="4">Glycosyltransferase</fullName>
        <ecNumber evidence="4">2.4.-.-</ecNumber>
    </submittedName>
</protein>
<dbReference type="GO" id="GO:0016757">
    <property type="term" value="F:glycosyltransferase activity"/>
    <property type="evidence" value="ECO:0007669"/>
    <property type="project" value="UniProtKB-KW"/>
</dbReference>
<evidence type="ECO:0000259" key="3">
    <source>
        <dbReference type="Pfam" id="PF00535"/>
    </source>
</evidence>
<dbReference type="Proteomes" id="UP000723714">
    <property type="component" value="Unassembled WGS sequence"/>
</dbReference>
<dbReference type="PANTHER" id="PTHR22916">
    <property type="entry name" value="GLYCOSYLTRANSFERASE"/>
    <property type="match status" value="1"/>
</dbReference>
<reference evidence="4 5" key="1">
    <citation type="submission" date="2021-06" db="EMBL/GenBank/DDBJ databases">
        <title>Faecalicatena sp. nov. isolated from porcine feces.</title>
        <authorList>
            <person name="Oh B.S."/>
            <person name="Lee J.H."/>
        </authorList>
    </citation>
    <scope>NUCLEOTIDE SEQUENCE [LARGE SCALE GENOMIC DNA]</scope>
    <source>
        <strain evidence="4 5">AGMB00832</strain>
    </source>
</reference>
<sequence>MPLVTVIVAAYNVERYIEKCIESLRNQTWKELELLLIDDGSTDKSGEICDHFANVDSRVRVIHKKNGGVADVRNLGVAEARGTYLMFVDGDDYVEPEFVEYAANAAMRNRADIVILDFEEVEESTGRVDRWSMNVERDTPINVGQVPKMLITTPCPWNKLYRTKFWRETELQYPLGRNYEDLTVVPMLLAKAERIIYLDSKPLYHYILHEGSIMRSKNFQKSFEDRKAAIEDIVSYFKEQGIYNFFSSELEYLAFEHAFFVPTKEVLLYDPKSPYLEQFREYVKGIYPNASKNPYIGECLSIKDKIMLWLIQRRWYGVTILLSKIRKQTDIVRHR</sequence>